<evidence type="ECO:0000313" key="1">
    <source>
        <dbReference type="EMBL" id="AVO33908.1"/>
    </source>
</evidence>
<proteinExistence type="predicted"/>
<dbReference type="OrthoDB" id="5292474at2"/>
<sequence>MSDAATHPTAAPPDWARPWFAPWARHGQGAWQAWHSSGDVHAALNASGRAPVRFVPPDALRPGVAYERFIADSACVPTRAGWHDFFNALVWQGFPQTKRHLNRLQAAEIARDGVGARRGPVRDAITVFDENGALLHAPDALWQALAQRRWAELFGPLRPLWRQASFMLFGHAALEKLLTPYKSITVHVLRVAQPFDALGDLSALDAALAGQLNADTLATKPFVPLPVLGVPDWWSANEDVAFYADADVFRPLRRTV</sequence>
<organism evidence="1 2">
    <name type="scientific">Ottowia oryzae</name>
    <dbReference type="NCBI Taxonomy" id="2109914"/>
    <lineage>
        <taxon>Bacteria</taxon>
        <taxon>Pseudomonadati</taxon>
        <taxon>Pseudomonadota</taxon>
        <taxon>Betaproteobacteria</taxon>
        <taxon>Burkholderiales</taxon>
        <taxon>Comamonadaceae</taxon>
        <taxon>Ottowia</taxon>
    </lineage>
</organism>
<dbReference type="Proteomes" id="UP000239709">
    <property type="component" value="Chromosome"/>
</dbReference>
<name>A0A2S0MDG4_9BURK</name>
<reference evidence="1 2" key="1">
    <citation type="submission" date="2018-03" db="EMBL/GenBank/DDBJ databases">
        <title>Genome sequencing of Ottowia sp.</title>
        <authorList>
            <person name="Kim S.-J."/>
            <person name="Heo J."/>
            <person name="Kwon S.-W."/>
        </authorList>
    </citation>
    <scope>NUCLEOTIDE SEQUENCE [LARGE SCALE GENOMIC DNA]</scope>
    <source>
        <strain evidence="1 2">KADR8-3</strain>
    </source>
</reference>
<keyword evidence="2" id="KW-1185">Reference proteome</keyword>
<gene>
    <name evidence="1" type="ORF">C6570_06325</name>
</gene>
<dbReference type="InterPro" id="IPR021390">
    <property type="entry name" value="DUF3025"/>
</dbReference>
<dbReference type="KEGG" id="otk:C6570_06325"/>
<evidence type="ECO:0000313" key="2">
    <source>
        <dbReference type="Proteomes" id="UP000239709"/>
    </source>
</evidence>
<dbReference type="EMBL" id="CP027666">
    <property type="protein sequence ID" value="AVO33908.1"/>
    <property type="molecule type" value="Genomic_DNA"/>
</dbReference>
<accession>A0A2S0MDG4</accession>
<dbReference type="RefSeq" id="WP_106702464.1">
    <property type="nucleotide sequence ID" value="NZ_CP027666.1"/>
</dbReference>
<dbReference type="Pfam" id="PF11227">
    <property type="entry name" value="DUF3025"/>
    <property type="match status" value="1"/>
</dbReference>
<dbReference type="AlphaFoldDB" id="A0A2S0MDG4"/>
<protein>
    <submittedName>
        <fullName evidence="1">DUF3025 domain-containing protein</fullName>
    </submittedName>
</protein>